<proteinExistence type="predicted"/>
<organism evidence="2 3">
    <name type="scientific">Laccaria amethystina LaAM-08-1</name>
    <dbReference type="NCBI Taxonomy" id="1095629"/>
    <lineage>
        <taxon>Eukaryota</taxon>
        <taxon>Fungi</taxon>
        <taxon>Dikarya</taxon>
        <taxon>Basidiomycota</taxon>
        <taxon>Agaricomycotina</taxon>
        <taxon>Agaricomycetes</taxon>
        <taxon>Agaricomycetidae</taxon>
        <taxon>Agaricales</taxon>
        <taxon>Agaricineae</taxon>
        <taxon>Hydnangiaceae</taxon>
        <taxon>Laccaria</taxon>
    </lineage>
</organism>
<dbReference type="EMBL" id="KN838637">
    <property type="protein sequence ID" value="KIJ99876.1"/>
    <property type="molecule type" value="Genomic_DNA"/>
</dbReference>
<dbReference type="HOGENOM" id="CLU_2794300_0_0_1"/>
<feature type="region of interest" description="Disordered" evidence="1">
    <location>
        <begin position="1"/>
        <end position="68"/>
    </location>
</feature>
<sequence>MRRANGWQGREGSKRFDEQQQGPQQDFTKEVKRRPCSRSNIQETRIPRDGNLGHRGYPESGRRRGCHK</sequence>
<gene>
    <name evidence="2" type="ORF">K443DRAFT_156751</name>
</gene>
<protein>
    <submittedName>
        <fullName evidence="2">Uncharacterized protein</fullName>
    </submittedName>
</protein>
<evidence type="ECO:0000256" key="1">
    <source>
        <dbReference type="SAM" id="MobiDB-lite"/>
    </source>
</evidence>
<feature type="compositionally biased region" description="Basic and acidic residues" evidence="1">
    <location>
        <begin position="45"/>
        <end position="62"/>
    </location>
</feature>
<evidence type="ECO:0000313" key="2">
    <source>
        <dbReference type="EMBL" id="KIJ99876.1"/>
    </source>
</evidence>
<reference evidence="3" key="2">
    <citation type="submission" date="2015-01" db="EMBL/GenBank/DDBJ databases">
        <title>Evolutionary Origins and Diversification of the Mycorrhizal Mutualists.</title>
        <authorList>
            <consortium name="DOE Joint Genome Institute"/>
            <consortium name="Mycorrhizal Genomics Consortium"/>
            <person name="Kohler A."/>
            <person name="Kuo A."/>
            <person name="Nagy L.G."/>
            <person name="Floudas D."/>
            <person name="Copeland A."/>
            <person name="Barry K.W."/>
            <person name="Cichocki N."/>
            <person name="Veneault-Fourrey C."/>
            <person name="LaButti K."/>
            <person name="Lindquist E.A."/>
            <person name="Lipzen A."/>
            <person name="Lundell T."/>
            <person name="Morin E."/>
            <person name="Murat C."/>
            <person name="Riley R."/>
            <person name="Ohm R."/>
            <person name="Sun H."/>
            <person name="Tunlid A."/>
            <person name="Henrissat B."/>
            <person name="Grigoriev I.V."/>
            <person name="Hibbett D.S."/>
            <person name="Martin F."/>
        </authorList>
    </citation>
    <scope>NUCLEOTIDE SEQUENCE [LARGE SCALE GENOMIC DNA]</scope>
    <source>
        <strain evidence="3">LaAM-08-1</strain>
    </source>
</reference>
<keyword evidence="3" id="KW-1185">Reference proteome</keyword>
<dbReference type="AlphaFoldDB" id="A0A0C9XQD6"/>
<dbReference type="Proteomes" id="UP000054477">
    <property type="component" value="Unassembled WGS sequence"/>
</dbReference>
<name>A0A0C9XQD6_9AGAR</name>
<reference evidence="2 3" key="1">
    <citation type="submission" date="2014-04" db="EMBL/GenBank/DDBJ databases">
        <authorList>
            <consortium name="DOE Joint Genome Institute"/>
            <person name="Kuo A."/>
            <person name="Kohler A."/>
            <person name="Nagy L.G."/>
            <person name="Floudas D."/>
            <person name="Copeland A."/>
            <person name="Barry K.W."/>
            <person name="Cichocki N."/>
            <person name="Veneault-Fourrey C."/>
            <person name="LaButti K."/>
            <person name="Lindquist E.A."/>
            <person name="Lipzen A."/>
            <person name="Lundell T."/>
            <person name="Morin E."/>
            <person name="Murat C."/>
            <person name="Sun H."/>
            <person name="Tunlid A."/>
            <person name="Henrissat B."/>
            <person name="Grigoriev I.V."/>
            <person name="Hibbett D.S."/>
            <person name="Martin F."/>
            <person name="Nordberg H.P."/>
            <person name="Cantor M.N."/>
            <person name="Hua S.X."/>
        </authorList>
    </citation>
    <scope>NUCLEOTIDE SEQUENCE [LARGE SCALE GENOMIC DNA]</scope>
    <source>
        <strain evidence="2 3">LaAM-08-1</strain>
    </source>
</reference>
<evidence type="ECO:0000313" key="3">
    <source>
        <dbReference type="Proteomes" id="UP000054477"/>
    </source>
</evidence>
<accession>A0A0C9XQD6</accession>